<evidence type="ECO:0000256" key="4">
    <source>
        <dbReference type="RuleBase" id="RU362109"/>
    </source>
</evidence>
<dbReference type="InterPro" id="IPR000608">
    <property type="entry name" value="UBC"/>
</dbReference>
<dbReference type="SUPFAM" id="SSF54495">
    <property type="entry name" value="UBC-like"/>
    <property type="match status" value="1"/>
</dbReference>
<reference evidence="6" key="1">
    <citation type="submission" date="2025-08" db="UniProtKB">
        <authorList>
            <consortium name="Ensembl"/>
        </authorList>
    </citation>
    <scope>IDENTIFICATION</scope>
</reference>
<keyword evidence="7" id="KW-1185">Reference proteome</keyword>
<proteinExistence type="inferred from homology"/>
<evidence type="ECO:0000259" key="5">
    <source>
        <dbReference type="PROSITE" id="PS50127"/>
    </source>
</evidence>
<dbReference type="Pfam" id="PF00179">
    <property type="entry name" value="UQ_con"/>
    <property type="match status" value="1"/>
</dbReference>
<feature type="active site" description="Glycyl thioester intermediate" evidence="3">
    <location>
        <position position="69"/>
    </location>
</feature>
<evidence type="ECO:0000256" key="1">
    <source>
        <dbReference type="ARBA" id="ARBA00022679"/>
    </source>
</evidence>
<comment type="similarity">
    <text evidence="4">Belongs to the ubiquitin-conjugating enzyme family.</text>
</comment>
<dbReference type="Proteomes" id="UP000694545">
    <property type="component" value="Unplaced"/>
</dbReference>
<keyword evidence="1" id="KW-0808">Transferase</keyword>
<dbReference type="AlphaFoldDB" id="A0A8D2L1J4"/>
<dbReference type="InterPro" id="IPR023313">
    <property type="entry name" value="UBQ-conjugating_AS"/>
</dbReference>
<organism evidence="6 7">
    <name type="scientific">Varanus komodoensis</name>
    <name type="common">Komodo dragon</name>
    <dbReference type="NCBI Taxonomy" id="61221"/>
    <lineage>
        <taxon>Eukaryota</taxon>
        <taxon>Metazoa</taxon>
        <taxon>Chordata</taxon>
        <taxon>Craniata</taxon>
        <taxon>Vertebrata</taxon>
        <taxon>Euteleostomi</taxon>
        <taxon>Lepidosauria</taxon>
        <taxon>Squamata</taxon>
        <taxon>Bifurcata</taxon>
        <taxon>Unidentata</taxon>
        <taxon>Episquamata</taxon>
        <taxon>Toxicofera</taxon>
        <taxon>Anguimorpha</taxon>
        <taxon>Paleoanguimorpha</taxon>
        <taxon>Varanoidea</taxon>
        <taxon>Varanidae</taxon>
        <taxon>Varanus</taxon>
    </lineage>
</organism>
<keyword evidence="4" id="KW-0547">Nucleotide-binding</keyword>
<feature type="domain" description="UBC core" evidence="5">
    <location>
        <begin position="1"/>
        <end position="133"/>
    </location>
</feature>
<accession>A0A8D2L1J4</accession>
<dbReference type="PROSITE" id="PS00183">
    <property type="entry name" value="UBC_1"/>
    <property type="match status" value="1"/>
</dbReference>
<dbReference type="GO" id="GO:0005524">
    <property type="term" value="F:ATP binding"/>
    <property type="evidence" value="ECO:0007669"/>
    <property type="project" value="UniProtKB-UniRule"/>
</dbReference>
<protein>
    <submittedName>
        <fullName evidence="6">Ubiquitin conjugating enzyme E2 U</fullName>
    </submittedName>
</protein>
<evidence type="ECO:0000256" key="2">
    <source>
        <dbReference type="ARBA" id="ARBA00022786"/>
    </source>
</evidence>
<dbReference type="InterPro" id="IPR016135">
    <property type="entry name" value="UBQ-conjugating_enzyme/RWD"/>
</dbReference>
<evidence type="ECO:0000313" key="6">
    <source>
        <dbReference type="Ensembl" id="ENSVKKP00000015329.1"/>
    </source>
</evidence>
<sequence length="188" mass="21521">VISSVSSFFPFWFCDLPPSFASLVAQWKSCAVLQISMNYTEGYNNIPPCINFITIPFHPNVDPQSGRPCVDFLDDPTMWNSKLTMTSILLSIQVLLSNPVLNNAVNLEAAKMLQDNYPLYRQRVIQCVRTSQYLKGNKLPYTTSRLTTTTTTNINTTLLLYSDLWNWTSSMRWGTKHCALVYIWQKSM</sequence>
<name>A0A8D2L1J4_VARKO</name>
<dbReference type="Ensembl" id="ENSVKKT00000015696.1">
    <property type="protein sequence ID" value="ENSVKKP00000015329.1"/>
    <property type="gene ID" value="ENSVKKG00000010498.1"/>
</dbReference>
<reference evidence="6" key="2">
    <citation type="submission" date="2025-09" db="UniProtKB">
        <authorList>
            <consortium name="Ensembl"/>
        </authorList>
    </citation>
    <scope>IDENTIFICATION</scope>
</reference>
<dbReference type="InterPro" id="IPR050113">
    <property type="entry name" value="Ub_conjugating_enzyme"/>
</dbReference>
<keyword evidence="4" id="KW-0067">ATP-binding</keyword>
<dbReference type="PROSITE" id="PS50127">
    <property type="entry name" value="UBC_2"/>
    <property type="match status" value="1"/>
</dbReference>
<dbReference type="SMART" id="SM00212">
    <property type="entry name" value="UBCc"/>
    <property type="match status" value="1"/>
</dbReference>
<evidence type="ECO:0000313" key="7">
    <source>
        <dbReference type="Proteomes" id="UP000694545"/>
    </source>
</evidence>
<dbReference type="GO" id="GO:0016740">
    <property type="term" value="F:transferase activity"/>
    <property type="evidence" value="ECO:0007669"/>
    <property type="project" value="UniProtKB-KW"/>
</dbReference>
<dbReference type="Gene3D" id="3.10.110.10">
    <property type="entry name" value="Ubiquitin Conjugating Enzyme"/>
    <property type="match status" value="1"/>
</dbReference>
<evidence type="ECO:0000256" key="3">
    <source>
        <dbReference type="PROSITE-ProRule" id="PRU10133"/>
    </source>
</evidence>
<keyword evidence="2 4" id="KW-0833">Ubl conjugation pathway</keyword>
<dbReference type="PANTHER" id="PTHR24067">
    <property type="entry name" value="UBIQUITIN-CONJUGATING ENZYME E2"/>
    <property type="match status" value="1"/>
</dbReference>